<dbReference type="EMBL" id="JAACJL010000058">
    <property type="protein sequence ID" value="KAF4611081.1"/>
    <property type="molecule type" value="Genomic_DNA"/>
</dbReference>
<evidence type="ECO:0000313" key="1">
    <source>
        <dbReference type="EMBL" id="KAF4611081.1"/>
    </source>
</evidence>
<accession>A0A8H4VHX5</accession>
<protein>
    <recommendedName>
        <fullName evidence="3">F-box domain-containing protein</fullName>
    </recommendedName>
</protein>
<evidence type="ECO:0000313" key="2">
    <source>
        <dbReference type="Proteomes" id="UP000521872"/>
    </source>
</evidence>
<comment type="caution">
    <text evidence="1">The sequence shown here is derived from an EMBL/GenBank/DDBJ whole genome shotgun (WGS) entry which is preliminary data.</text>
</comment>
<keyword evidence="2" id="KW-1185">Reference proteome</keyword>
<name>A0A8H4VHX5_9AGAR</name>
<dbReference type="Gene3D" id="1.20.1280.50">
    <property type="match status" value="1"/>
</dbReference>
<sequence>MSHPTAHNDILWKIFDTIACPEQTPNDDWNRWIYLKDTGPPAIKTLLRASHVCRAWRNIIIFSSSIWGRCLDFDELNAADEAWQAEVIRRTGDALLNITMRGRDDHKEFDESREIFLGSFISQNWHRVRSLRVTISAAMLETDFRTLHKTPAPYLEVFECWRAFWRLTNDSIFSRRDYQLITFGEHAPMLRQMDILRCNSLLYEVSPNAHWIKQLRFLKISLEHSASQFLPMLTSANLLERLSITMPSMIVQNTFGTLSSLPVDKVMILPFLIEINIDCYDRLQETLAILERIDISSCRIFCLDVTLTESPSDDDVMAMGHVLTTHLRGRKVDEEMTSISLIAEPCEIIIAFQGFRFYLHGEKGFSIHIPNVIPLIKPLFISSHLLQHVRTATLIFNFPESSTYAHDLERDDIIFPHLITSLTSLTHLSTYAYTLKVIHKWTLRLELDGHLTLPSLENINGPHSLSDCLEEFLGHRFSASSKPIKAISLGAPKRLEDRKKRAFLERFGGLKISWTTDTRSDMEYVCGSGTPDLLFF</sequence>
<organism evidence="1 2">
    <name type="scientific">Agrocybe pediades</name>
    <dbReference type="NCBI Taxonomy" id="84607"/>
    <lineage>
        <taxon>Eukaryota</taxon>
        <taxon>Fungi</taxon>
        <taxon>Dikarya</taxon>
        <taxon>Basidiomycota</taxon>
        <taxon>Agaricomycotina</taxon>
        <taxon>Agaricomycetes</taxon>
        <taxon>Agaricomycetidae</taxon>
        <taxon>Agaricales</taxon>
        <taxon>Agaricineae</taxon>
        <taxon>Strophariaceae</taxon>
        <taxon>Agrocybe</taxon>
    </lineage>
</organism>
<reference evidence="1 2" key="1">
    <citation type="submission" date="2019-12" db="EMBL/GenBank/DDBJ databases">
        <authorList>
            <person name="Floudas D."/>
            <person name="Bentzer J."/>
            <person name="Ahren D."/>
            <person name="Johansson T."/>
            <person name="Persson P."/>
            <person name="Tunlid A."/>
        </authorList>
    </citation>
    <scope>NUCLEOTIDE SEQUENCE [LARGE SCALE GENOMIC DNA]</scope>
    <source>
        <strain evidence="1 2">CBS 102.39</strain>
    </source>
</reference>
<dbReference type="Proteomes" id="UP000521872">
    <property type="component" value="Unassembled WGS sequence"/>
</dbReference>
<proteinExistence type="predicted"/>
<dbReference type="AlphaFoldDB" id="A0A8H4VHX5"/>
<gene>
    <name evidence="1" type="ORF">D9613_006493</name>
</gene>
<evidence type="ECO:0008006" key="3">
    <source>
        <dbReference type="Google" id="ProtNLM"/>
    </source>
</evidence>